<dbReference type="Proteomes" id="UP000186922">
    <property type="component" value="Unassembled WGS sequence"/>
</dbReference>
<keyword evidence="4" id="KW-1185">Reference proteome</keyword>
<sequence>MRTYLLLVALAVAAGAARERSWERTRGSQDDDFGVSDRQRSRLNPLTASENPSTNYIRIKTEILRLNNDGGIKSNGASCDVFGTCDPVCYANLDTERPNADWPGAKPDTTWMTVFGVDDNNSPIINVAIHKDICGAAYHEANLRVKCMDRDPATKDDLINEFDCPINRLPSRTESAKDWSPITNCLPRHVPDKMGLTFRYQVYRIPKSECNATLAR</sequence>
<dbReference type="EMBL" id="BDGG01000005">
    <property type="protein sequence ID" value="GAU99602.1"/>
    <property type="molecule type" value="Genomic_DNA"/>
</dbReference>
<feature type="compositionally biased region" description="Basic and acidic residues" evidence="1">
    <location>
        <begin position="21"/>
        <end position="40"/>
    </location>
</feature>
<evidence type="ECO:0000313" key="4">
    <source>
        <dbReference type="Proteomes" id="UP000186922"/>
    </source>
</evidence>
<organism evidence="3 4">
    <name type="scientific">Ramazzottius varieornatus</name>
    <name type="common">Water bear</name>
    <name type="synonym">Tardigrade</name>
    <dbReference type="NCBI Taxonomy" id="947166"/>
    <lineage>
        <taxon>Eukaryota</taxon>
        <taxon>Metazoa</taxon>
        <taxon>Ecdysozoa</taxon>
        <taxon>Tardigrada</taxon>
        <taxon>Eutardigrada</taxon>
        <taxon>Parachela</taxon>
        <taxon>Hypsibioidea</taxon>
        <taxon>Ramazzottiidae</taxon>
        <taxon>Ramazzottius</taxon>
    </lineage>
</organism>
<feature type="signal peptide" evidence="2">
    <location>
        <begin position="1"/>
        <end position="16"/>
    </location>
</feature>
<feature type="region of interest" description="Disordered" evidence="1">
    <location>
        <begin position="21"/>
        <end position="49"/>
    </location>
</feature>
<dbReference type="OrthoDB" id="10044625at2759"/>
<keyword evidence="2" id="KW-0732">Signal</keyword>
<protein>
    <submittedName>
        <fullName evidence="3">Uncharacterized protein</fullName>
    </submittedName>
</protein>
<accession>A0A1D1VHQ1</accession>
<dbReference type="Gene3D" id="2.60.40.150">
    <property type="entry name" value="C2 domain"/>
    <property type="match status" value="1"/>
</dbReference>
<reference evidence="3 4" key="1">
    <citation type="journal article" date="2016" name="Nat. Commun.">
        <title>Extremotolerant tardigrade genome and improved radiotolerance of human cultured cells by tardigrade-unique protein.</title>
        <authorList>
            <person name="Hashimoto T."/>
            <person name="Horikawa D.D."/>
            <person name="Saito Y."/>
            <person name="Kuwahara H."/>
            <person name="Kozuka-Hata H."/>
            <person name="Shin-I T."/>
            <person name="Minakuchi Y."/>
            <person name="Ohishi K."/>
            <person name="Motoyama A."/>
            <person name="Aizu T."/>
            <person name="Enomoto A."/>
            <person name="Kondo K."/>
            <person name="Tanaka S."/>
            <person name="Hara Y."/>
            <person name="Koshikawa S."/>
            <person name="Sagara H."/>
            <person name="Miura T."/>
            <person name="Yokobori S."/>
            <person name="Miyagawa K."/>
            <person name="Suzuki Y."/>
            <person name="Kubo T."/>
            <person name="Oyama M."/>
            <person name="Kohara Y."/>
            <person name="Fujiyama A."/>
            <person name="Arakawa K."/>
            <person name="Katayama T."/>
            <person name="Toyoda A."/>
            <person name="Kunieda T."/>
        </authorList>
    </citation>
    <scope>NUCLEOTIDE SEQUENCE [LARGE SCALE GENOMIC DNA]</scope>
    <source>
        <strain evidence="3 4">YOKOZUNA-1</strain>
    </source>
</reference>
<comment type="caution">
    <text evidence="3">The sequence shown here is derived from an EMBL/GenBank/DDBJ whole genome shotgun (WGS) entry which is preliminary data.</text>
</comment>
<evidence type="ECO:0000313" key="3">
    <source>
        <dbReference type="EMBL" id="GAU99602.1"/>
    </source>
</evidence>
<dbReference type="SUPFAM" id="SSF49562">
    <property type="entry name" value="C2 domain (Calcium/lipid-binding domain, CaLB)"/>
    <property type="match status" value="1"/>
</dbReference>
<gene>
    <name evidence="3" type="primary">RvY_10575-1</name>
    <name evidence="3" type="synonym">RvY_10575.1</name>
    <name evidence="3" type="ORF">RvY_10575</name>
</gene>
<evidence type="ECO:0000256" key="1">
    <source>
        <dbReference type="SAM" id="MobiDB-lite"/>
    </source>
</evidence>
<name>A0A1D1VHQ1_RAMVA</name>
<dbReference type="AlphaFoldDB" id="A0A1D1VHQ1"/>
<proteinExistence type="predicted"/>
<feature type="chain" id="PRO_5008898433" evidence="2">
    <location>
        <begin position="17"/>
        <end position="216"/>
    </location>
</feature>
<evidence type="ECO:0000256" key="2">
    <source>
        <dbReference type="SAM" id="SignalP"/>
    </source>
</evidence>
<dbReference type="InterPro" id="IPR035892">
    <property type="entry name" value="C2_domain_sf"/>
</dbReference>